<protein>
    <submittedName>
        <fullName evidence="2">Uncharacterized protein</fullName>
    </submittedName>
</protein>
<gene>
    <name evidence="2" type="ORF">M959_04106</name>
</gene>
<dbReference type="Proteomes" id="UP000031515">
    <property type="component" value="Unassembled WGS sequence"/>
</dbReference>
<reference evidence="2 3" key="1">
    <citation type="submission" date="2013-08" db="EMBL/GenBank/DDBJ databases">
        <title>Genome evolution of avian class.</title>
        <authorList>
            <person name="Zhang G."/>
            <person name="Li C."/>
        </authorList>
    </citation>
    <scope>NUCLEOTIDE SEQUENCE [LARGE SCALE GENOMIC DNA]</scope>
    <source>
        <strain evidence="2">M959</strain>
    </source>
</reference>
<dbReference type="AlphaFoldDB" id="A0A093BH85"/>
<feature type="compositionally biased region" description="Low complexity" evidence="1">
    <location>
        <begin position="1"/>
        <end position="16"/>
    </location>
</feature>
<keyword evidence="3" id="KW-1185">Reference proteome</keyword>
<evidence type="ECO:0000313" key="3">
    <source>
        <dbReference type="Proteomes" id="UP000031515"/>
    </source>
</evidence>
<feature type="compositionally biased region" description="Low complexity" evidence="1">
    <location>
        <begin position="90"/>
        <end position="109"/>
    </location>
</feature>
<dbReference type="EMBL" id="KN125707">
    <property type="protein sequence ID" value="KFU83865.1"/>
    <property type="molecule type" value="Genomic_DNA"/>
</dbReference>
<feature type="region of interest" description="Disordered" evidence="1">
    <location>
        <begin position="1"/>
        <end position="109"/>
    </location>
</feature>
<accession>A0A093BH85</accession>
<proteinExistence type="predicted"/>
<sequence>MRAMADQAAAALDSSPAPTPSPGSPRRGDTDGFTPLPTDPKEDNGTRDGCGLVPTGDRDTKRAPSPQPGGTMLLADLPRAPQPRFSPAKSRTAPSSPSVSPSESRAALL</sequence>
<reference evidence="3" key="2">
    <citation type="journal article" date="2014" name="Science">
        <title>Comparative genomics reveals insights into avian genome evolution and adaptation.</title>
        <authorList>
            <consortium name="Avian Genome Consortium"/>
            <person name="Zhang G."/>
            <person name="Li C."/>
            <person name="Li Q."/>
            <person name="Li B."/>
            <person name="Larkin D.M."/>
            <person name="Lee C."/>
            <person name="Storz J.F."/>
            <person name="Antunes A."/>
            <person name="Greenwold M.J."/>
            <person name="Meredith R.W."/>
            <person name="Odeen A."/>
            <person name="Cui J."/>
            <person name="Zhou Q."/>
            <person name="Xu L."/>
            <person name="Pan H."/>
            <person name="Wang Z."/>
            <person name="Jin L."/>
            <person name="Zhang P."/>
            <person name="Hu H."/>
            <person name="Yang W."/>
            <person name="Hu J."/>
            <person name="Xiao J."/>
            <person name="Yang Z."/>
            <person name="Liu Y."/>
            <person name="Xie Q."/>
            <person name="Yu H."/>
            <person name="Lian J."/>
            <person name="Wen P."/>
            <person name="Zhang F."/>
            <person name="Li H."/>
            <person name="Zeng Y."/>
            <person name="Xiong Z."/>
            <person name="Liu S."/>
            <person name="Zhou L."/>
            <person name="Huang Z."/>
            <person name="An N."/>
            <person name="Wang J."/>
            <person name="Zheng Q."/>
            <person name="Xiong Y."/>
            <person name="Wang G."/>
            <person name="Wang B."/>
            <person name="Wang J."/>
            <person name="Fan Y."/>
            <person name="da Fonseca R.R."/>
            <person name="Alfaro-Nunez A."/>
            <person name="Schubert M."/>
            <person name="Orlando L."/>
            <person name="Mourier T."/>
            <person name="Howard J.T."/>
            <person name="Ganapathy G."/>
            <person name="Pfenning A."/>
            <person name="Whitney O."/>
            <person name="Rivas M.V."/>
            <person name="Hara E."/>
            <person name="Smith J."/>
            <person name="Farre M."/>
            <person name="Narayan J."/>
            <person name="Slavov G."/>
            <person name="Romanov M.N."/>
            <person name="Borges R."/>
            <person name="Machado J.P."/>
            <person name="Khan I."/>
            <person name="Springer M.S."/>
            <person name="Gatesy J."/>
            <person name="Hoffmann F.G."/>
            <person name="Opazo J.C."/>
            <person name="Hastad O."/>
            <person name="Sawyer R.H."/>
            <person name="Kim H."/>
            <person name="Kim K.W."/>
            <person name="Kim H.J."/>
            <person name="Cho S."/>
            <person name="Li N."/>
            <person name="Huang Y."/>
            <person name="Bruford M.W."/>
            <person name="Zhan X."/>
            <person name="Dixon A."/>
            <person name="Bertelsen M.F."/>
            <person name="Derryberry E."/>
            <person name="Warren W."/>
            <person name="Wilson R.K."/>
            <person name="Li S."/>
            <person name="Ray D.A."/>
            <person name="Green R.E."/>
            <person name="O'Brien S.J."/>
            <person name="Griffin D."/>
            <person name="Johnson W.E."/>
            <person name="Haussler D."/>
            <person name="Ryder O.A."/>
            <person name="Willerslev E."/>
            <person name="Graves G.R."/>
            <person name="Alstrom P."/>
            <person name="Fjeldsa J."/>
            <person name="Mindell D.P."/>
            <person name="Edwards S.V."/>
            <person name="Braun E.L."/>
            <person name="Rahbek C."/>
            <person name="Burt D.W."/>
            <person name="Houde P."/>
            <person name="Zhang Y."/>
            <person name="Yang H."/>
            <person name="Wang J."/>
            <person name="Jarvis E.D."/>
            <person name="Gilbert M.T."/>
            <person name="Wang J."/>
        </authorList>
    </citation>
    <scope>NUCLEOTIDE SEQUENCE [LARGE SCALE GENOMIC DNA]</scope>
</reference>
<organism evidence="2 3">
    <name type="scientific">Chaetura pelagica</name>
    <name type="common">Chimney swift</name>
    <name type="synonym">Hirundo pelagica</name>
    <dbReference type="NCBI Taxonomy" id="8897"/>
    <lineage>
        <taxon>Eukaryota</taxon>
        <taxon>Metazoa</taxon>
        <taxon>Chordata</taxon>
        <taxon>Craniata</taxon>
        <taxon>Vertebrata</taxon>
        <taxon>Euteleostomi</taxon>
        <taxon>Archelosauria</taxon>
        <taxon>Archosauria</taxon>
        <taxon>Dinosauria</taxon>
        <taxon>Saurischia</taxon>
        <taxon>Theropoda</taxon>
        <taxon>Coelurosauria</taxon>
        <taxon>Aves</taxon>
        <taxon>Neognathae</taxon>
        <taxon>Neoaves</taxon>
        <taxon>Strisores</taxon>
        <taxon>Apodiformes</taxon>
        <taxon>Apodidae</taxon>
        <taxon>Apodinae</taxon>
        <taxon>Chaetura</taxon>
    </lineage>
</organism>
<evidence type="ECO:0000256" key="1">
    <source>
        <dbReference type="SAM" id="MobiDB-lite"/>
    </source>
</evidence>
<feature type="non-terminal residue" evidence="2">
    <location>
        <position position="109"/>
    </location>
</feature>
<evidence type="ECO:0000313" key="2">
    <source>
        <dbReference type="EMBL" id="KFU83865.1"/>
    </source>
</evidence>
<name>A0A093BH85_CHAPE</name>